<feature type="region of interest" description="Disordered" evidence="1">
    <location>
        <begin position="171"/>
        <end position="192"/>
    </location>
</feature>
<sequence>MNPAVTNLVLMLTMMQVAKKLDFEDPQVLLYARVGYVACQVIALAVYLITRAKINSKNDMVTLKYVEPANPFGGEAAPKATVTTVKEYDLKQVDTQIKGIFTGMAMLGFMHLYMGYTNPLLMQSISTVKSALESNIVKIHVWGTPATGDLKRPFKSAPGFLQQFMGGDNEVKTDKQSVEAAEKAGAGGVKED</sequence>
<dbReference type="VEuPathDB" id="FungiDB:DIURU_004603"/>
<accession>A0A642UGL0</accession>
<dbReference type="GO" id="GO:0045047">
    <property type="term" value="P:protein targeting to ER"/>
    <property type="evidence" value="ECO:0007669"/>
    <property type="project" value="InterPro"/>
</dbReference>
<dbReference type="Proteomes" id="UP000449547">
    <property type="component" value="Unassembled WGS sequence"/>
</dbReference>
<proteinExistence type="predicted"/>
<dbReference type="PANTHER" id="PTHR28112:SF1">
    <property type="entry name" value="SRP-INDEPENDENT TARGETING PROTEIN 3"/>
    <property type="match status" value="1"/>
</dbReference>
<gene>
    <name evidence="3" type="ORF">DIURU_004603</name>
</gene>
<keyword evidence="2" id="KW-0812">Transmembrane</keyword>
<dbReference type="EMBL" id="SWFT01000139">
    <property type="protein sequence ID" value="KAA8898583.1"/>
    <property type="molecule type" value="Genomic_DNA"/>
</dbReference>
<dbReference type="PANTHER" id="PTHR28112">
    <property type="entry name" value="SRP-INDEPENDENT TARGETING PROTEIN 3"/>
    <property type="match status" value="1"/>
</dbReference>
<dbReference type="GO" id="GO:0005739">
    <property type="term" value="C:mitochondrion"/>
    <property type="evidence" value="ECO:0007669"/>
    <property type="project" value="TreeGrafter"/>
</dbReference>
<evidence type="ECO:0000256" key="2">
    <source>
        <dbReference type="SAM" id="Phobius"/>
    </source>
</evidence>
<dbReference type="RefSeq" id="XP_034010567.1">
    <property type="nucleotide sequence ID" value="XM_034157495.1"/>
</dbReference>
<dbReference type="OMA" id="NMDYDKG"/>
<organism evidence="3 4">
    <name type="scientific">Diutina rugosa</name>
    <name type="common">Yeast</name>
    <name type="synonym">Candida rugosa</name>
    <dbReference type="NCBI Taxonomy" id="5481"/>
    <lineage>
        <taxon>Eukaryota</taxon>
        <taxon>Fungi</taxon>
        <taxon>Dikarya</taxon>
        <taxon>Ascomycota</taxon>
        <taxon>Saccharomycotina</taxon>
        <taxon>Pichiomycetes</taxon>
        <taxon>Debaryomycetaceae</taxon>
        <taxon>Diutina</taxon>
    </lineage>
</organism>
<dbReference type="AlphaFoldDB" id="A0A642UGL0"/>
<keyword evidence="2" id="KW-1133">Transmembrane helix</keyword>
<feature type="compositionally biased region" description="Basic and acidic residues" evidence="1">
    <location>
        <begin position="171"/>
        <end position="182"/>
    </location>
</feature>
<evidence type="ECO:0000313" key="4">
    <source>
        <dbReference type="Proteomes" id="UP000449547"/>
    </source>
</evidence>
<keyword evidence="4" id="KW-1185">Reference proteome</keyword>
<name>A0A642UGL0_DIURU</name>
<reference evidence="3 4" key="1">
    <citation type="submission" date="2019-07" db="EMBL/GenBank/DDBJ databases">
        <title>Genome assembly of two rare yeast pathogens: Diutina rugosa and Trichomonascus ciferrii.</title>
        <authorList>
            <person name="Mixao V."/>
            <person name="Saus E."/>
            <person name="Hansen A."/>
            <person name="Lass-Flor C."/>
            <person name="Gabaldon T."/>
        </authorList>
    </citation>
    <scope>NUCLEOTIDE SEQUENCE [LARGE SCALE GENOMIC DNA]</scope>
    <source>
        <strain evidence="3 4">CBS 613</strain>
    </source>
</reference>
<dbReference type="GO" id="GO:0005783">
    <property type="term" value="C:endoplasmic reticulum"/>
    <property type="evidence" value="ECO:0007669"/>
    <property type="project" value="InterPro"/>
</dbReference>
<feature type="transmembrane region" description="Helical" evidence="2">
    <location>
        <begin position="30"/>
        <end position="50"/>
    </location>
</feature>
<dbReference type="PIRSF" id="PIRSF008756">
    <property type="entry name" value="P_tr_PHO88"/>
    <property type="match status" value="1"/>
</dbReference>
<keyword evidence="2" id="KW-0472">Membrane</keyword>
<dbReference type="GeneID" id="54783254"/>
<comment type="caution">
    <text evidence="3">The sequence shown here is derived from an EMBL/GenBank/DDBJ whole genome shotgun (WGS) entry which is preliminary data.</text>
</comment>
<dbReference type="Pfam" id="PF10032">
    <property type="entry name" value="Pho88"/>
    <property type="match status" value="1"/>
</dbReference>
<evidence type="ECO:0000313" key="3">
    <source>
        <dbReference type="EMBL" id="KAA8898583.1"/>
    </source>
</evidence>
<evidence type="ECO:0008006" key="5">
    <source>
        <dbReference type="Google" id="ProtNLM"/>
    </source>
</evidence>
<protein>
    <recommendedName>
        <fullName evidence="5">Inorganic phosphate transport PHO88</fullName>
    </recommendedName>
</protein>
<dbReference type="OrthoDB" id="18139at2759"/>
<evidence type="ECO:0000256" key="1">
    <source>
        <dbReference type="SAM" id="MobiDB-lite"/>
    </source>
</evidence>
<dbReference type="InterPro" id="IPR012098">
    <property type="entry name" value="SND3_fun"/>
</dbReference>